<feature type="transmembrane region" description="Helical" evidence="1">
    <location>
        <begin position="12"/>
        <end position="38"/>
    </location>
</feature>
<name>A0A3M8PE16_9BACL</name>
<evidence type="ECO:0000313" key="2">
    <source>
        <dbReference type="EMBL" id="RNF41120.1"/>
    </source>
</evidence>
<dbReference type="AlphaFoldDB" id="A0A3M8PE16"/>
<dbReference type="GO" id="GO:0009253">
    <property type="term" value="P:peptidoglycan catabolic process"/>
    <property type="evidence" value="ECO:0007669"/>
    <property type="project" value="TreeGrafter"/>
</dbReference>
<dbReference type="InterPro" id="IPR043426">
    <property type="entry name" value="MltB-like"/>
</dbReference>
<sequence>MKKKKRLKKKYRVALGCLVVLFPAAIVLSILAIVLFSITNSDSVVNTIKETPKQLFEVKIPEENIPYYKEAGAEYGVPWTLLAAHHRVETRFSKMDPLLSPVGAEGHMQFMPCTFVGWSHPTCSGLGQGDIPEQEKTDPAVIAKYGGYGVDGNNDGVADPYDLMDALYSTANYLAKNGAAEGDLERAIFQYNHSEVYVEDILHYYHLYEEKFQEQ</sequence>
<reference evidence="2 3" key="1">
    <citation type="journal article" date="2018" name="Int. J. Syst. Evol. Microbiol.">
        <title>Planococcus salinus sp. nov., a moderately halophilic bacterium isolated from a saline-alkali soil.</title>
        <authorList>
            <person name="Gan L."/>
        </authorList>
    </citation>
    <scope>NUCLEOTIDE SEQUENCE [LARGE SCALE GENOMIC DNA]</scope>
    <source>
        <strain evidence="2 3">LCB217</strain>
    </source>
</reference>
<keyword evidence="1" id="KW-0472">Membrane</keyword>
<gene>
    <name evidence="2" type="ORF">EEX84_01865</name>
</gene>
<evidence type="ECO:0000256" key="1">
    <source>
        <dbReference type="SAM" id="Phobius"/>
    </source>
</evidence>
<dbReference type="InterPro" id="IPR023346">
    <property type="entry name" value="Lysozyme-like_dom_sf"/>
</dbReference>
<dbReference type="PANTHER" id="PTHR30163:SF8">
    <property type="entry name" value="LYTIC MUREIN TRANSGLYCOSYLASE"/>
    <property type="match status" value="1"/>
</dbReference>
<organism evidence="2 3">
    <name type="scientific">Planococcus salinus</name>
    <dbReference type="NCBI Taxonomy" id="1848460"/>
    <lineage>
        <taxon>Bacteria</taxon>
        <taxon>Bacillati</taxon>
        <taxon>Bacillota</taxon>
        <taxon>Bacilli</taxon>
        <taxon>Bacillales</taxon>
        <taxon>Caryophanaceae</taxon>
        <taxon>Planococcus</taxon>
    </lineage>
</organism>
<keyword evidence="1" id="KW-1133">Transmembrane helix</keyword>
<dbReference type="OrthoDB" id="9809488at2"/>
<dbReference type="Gene3D" id="1.10.530.10">
    <property type="match status" value="1"/>
</dbReference>
<dbReference type="EMBL" id="RIAX01000001">
    <property type="protein sequence ID" value="RNF41120.1"/>
    <property type="molecule type" value="Genomic_DNA"/>
</dbReference>
<dbReference type="SUPFAM" id="SSF53955">
    <property type="entry name" value="Lysozyme-like"/>
    <property type="match status" value="1"/>
</dbReference>
<keyword evidence="3" id="KW-1185">Reference proteome</keyword>
<accession>A0A3M8PE16</accession>
<proteinExistence type="predicted"/>
<dbReference type="PANTHER" id="PTHR30163">
    <property type="entry name" value="MEMBRANE-BOUND LYTIC MUREIN TRANSGLYCOSYLASE B"/>
    <property type="match status" value="1"/>
</dbReference>
<evidence type="ECO:0000313" key="3">
    <source>
        <dbReference type="Proteomes" id="UP000275473"/>
    </source>
</evidence>
<comment type="caution">
    <text evidence="2">The sequence shown here is derived from an EMBL/GenBank/DDBJ whole genome shotgun (WGS) entry which is preliminary data.</text>
</comment>
<dbReference type="RefSeq" id="WP_123163868.1">
    <property type="nucleotide sequence ID" value="NZ_RIAX01000001.1"/>
</dbReference>
<dbReference type="CDD" id="cd13399">
    <property type="entry name" value="Slt35-like"/>
    <property type="match status" value="1"/>
</dbReference>
<dbReference type="Proteomes" id="UP000275473">
    <property type="component" value="Unassembled WGS sequence"/>
</dbReference>
<keyword evidence="1" id="KW-0812">Transmembrane</keyword>
<dbReference type="GO" id="GO:0008933">
    <property type="term" value="F:peptidoglycan lytic transglycosylase activity"/>
    <property type="evidence" value="ECO:0007669"/>
    <property type="project" value="TreeGrafter"/>
</dbReference>
<protein>
    <submittedName>
        <fullName evidence="2">Lytic transglycosylase domain-containing protein</fullName>
    </submittedName>
</protein>